<dbReference type="PANTHER" id="PTHR41259:SF1">
    <property type="entry name" value="DOUBLE-STRAND BREAK REPAIR RAD50 ATPASE, PUTATIVE-RELATED"/>
    <property type="match status" value="1"/>
</dbReference>
<name>A0A248TDZ1_9BACI</name>
<dbReference type="Pfam" id="PF13514">
    <property type="entry name" value="AAA_27"/>
    <property type="match status" value="1"/>
</dbReference>
<keyword evidence="1" id="KW-0175">Coiled coil</keyword>
<dbReference type="RefSeq" id="WP_095369917.1">
    <property type="nucleotide sequence ID" value="NZ_CP022983.1"/>
</dbReference>
<evidence type="ECO:0000313" key="4">
    <source>
        <dbReference type="EMBL" id="ASV66342.1"/>
    </source>
</evidence>
<feature type="transmembrane region" description="Helical" evidence="2">
    <location>
        <begin position="475"/>
        <end position="494"/>
    </location>
</feature>
<feature type="coiled-coil region" evidence="1">
    <location>
        <begin position="274"/>
        <end position="301"/>
    </location>
</feature>
<dbReference type="OrthoDB" id="9764467at2"/>
<dbReference type="Gene3D" id="3.40.50.300">
    <property type="entry name" value="P-loop containing nucleotide triphosphate hydrolases"/>
    <property type="match status" value="2"/>
</dbReference>
<proteinExistence type="predicted"/>
<accession>A0A248TDZ1</accession>
<reference evidence="4 5" key="1">
    <citation type="submission" date="2017-08" db="EMBL/GenBank/DDBJ databases">
        <title>Complete Genome Sequence of Bacillus kochii Oregon-R-modENCODE STRAIN BDGP4, isolated from Drosophila melanogaster gut.</title>
        <authorList>
            <person name="Wan K.H."/>
            <person name="Yu C."/>
            <person name="Park S."/>
            <person name="Hammonds A.S."/>
            <person name="Booth B.W."/>
            <person name="Celniker S.E."/>
        </authorList>
    </citation>
    <scope>NUCLEOTIDE SEQUENCE [LARGE SCALE GENOMIC DNA]</scope>
    <source>
        <strain evidence="4 5">BDGP4</strain>
    </source>
</reference>
<dbReference type="AlphaFoldDB" id="A0A248TDZ1"/>
<evidence type="ECO:0000259" key="3">
    <source>
        <dbReference type="Pfam" id="PF13514"/>
    </source>
</evidence>
<evidence type="ECO:0000256" key="2">
    <source>
        <dbReference type="SAM" id="Phobius"/>
    </source>
</evidence>
<evidence type="ECO:0000313" key="5">
    <source>
        <dbReference type="Proteomes" id="UP000215137"/>
    </source>
</evidence>
<evidence type="ECO:0000256" key="1">
    <source>
        <dbReference type="SAM" id="Coils"/>
    </source>
</evidence>
<keyword evidence="2" id="KW-0472">Membrane</keyword>
<organism evidence="4 5">
    <name type="scientific">Cytobacillus kochii</name>
    <dbReference type="NCBI Taxonomy" id="859143"/>
    <lineage>
        <taxon>Bacteria</taxon>
        <taxon>Bacillati</taxon>
        <taxon>Bacillota</taxon>
        <taxon>Bacilli</taxon>
        <taxon>Bacillales</taxon>
        <taxon>Bacillaceae</taxon>
        <taxon>Cytobacillus</taxon>
    </lineage>
</organism>
<protein>
    <recommendedName>
        <fullName evidence="3">YhaN AAA domain-containing protein</fullName>
    </recommendedName>
</protein>
<dbReference type="InterPro" id="IPR038734">
    <property type="entry name" value="YhaN_AAA"/>
</dbReference>
<dbReference type="SUPFAM" id="SSF52540">
    <property type="entry name" value="P-loop containing nucleoside triphosphate hydrolases"/>
    <property type="match status" value="2"/>
</dbReference>
<feature type="coiled-coil region" evidence="1">
    <location>
        <begin position="328"/>
        <end position="426"/>
    </location>
</feature>
<keyword evidence="2" id="KW-0812">Transmembrane</keyword>
<dbReference type="PANTHER" id="PTHR41259">
    <property type="entry name" value="DOUBLE-STRAND BREAK REPAIR RAD50 ATPASE, PUTATIVE-RELATED"/>
    <property type="match status" value="1"/>
</dbReference>
<dbReference type="KEGG" id="bko:CKF48_02695"/>
<feature type="coiled-coil region" evidence="1">
    <location>
        <begin position="183"/>
        <end position="241"/>
    </location>
</feature>
<dbReference type="EMBL" id="CP022983">
    <property type="protein sequence ID" value="ASV66342.1"/>
    <property type="molecule type" value="Genomic_DNA"/>
</dbReference>
<keyword evidence="5" id="KW-1185">Reference proteome</keyword>
<keyword evidence="2" id="KW-1133">Transmembrane helix</keyword>
<feature type="domain" description="YhaN AAA" evidence="3">
    <location>
        <begin position="1"/>
        <end position="203"/>
    </location>
</feature>
<gene>
    <name evidence="4" type="ORF">CKF48_02695</name>
</gene>
<dbReference type="InterPro" id="IPR027417">
    <property type="entry name" value="P-loop_NTPase"/>
</dbReference>
<feature type="coiled-coil region" evidence="1">
    <location>
        <begin position="640"/>
        <end position="699"/>
    </location>
</feature>
<dbReference type="Proteomes" id="UP000215137">
    <property type="component" value="Chromosome"/>
</dbReference>
<sequence>MKLKGMEIYGYGKWENIKIKQLNDFHCFYGQNEAGKSTLMSFIHSMLFGFPSKKGNERNYKPKNSSQYGGKLIFTLPDGHEAMIERVKERTPDEVNVVLSSGRSGGSTLLEELLQGMDQPLYRAIFSFDLFDIQNVQSFSKEDLGHFLFSSAVVGTDGILKAEQYLQKQLDLRFKPSGTKPVLNSGLKELKKAYENLKKAEKTNNLYKERTEKKEELICNNELLEQEVEQLEGMLSSLRKWFTVEKVYLHYLSLLDEESQLDVDEFPIDGLKQLEAIQQSKEVLEDQRNELIMKRSTLDEKLMNAGLQKQILENRAEIEAVCELNTVRENQVQTKNEWQLEIKALEEELQHMSDKLHMQISDEEILSFDTSMFQKELISNVMKKKSRLSDRKVQLDEESETIRTELNGLENKINESRKKLLSREERANILKQITTFEQKESHHQRLTEINVNIQLLTEKHKQAITKDKRSQKIEYMKISSLLLLFIFIGIWGFFEASFLIQALAIGGICITFISSFFKQKAVYSDGIKDELDFLRQQKVVLEKQEPIAAKEQVDEWKQQIERDKEQEAEVAEYARRLDYVNSQYEKIIAAYEVWEGEMREVDSKIDLIAEPYRLNKSTMKNQLLDAFLLIEEMKGTIRKRKIKKAKLDDLSQSITNIEEKLSHYFSLVVIEPRSYADGVIQLKDIIDKERNKLANFEKNKEIRESIQSDITIIDEKIANREKHIQSLLEEAGVSSIIAFKEKGMAAKRKQAIKEELRTEKLKLNMTNLSQETLNKYVELRPTEEQIKEYQISIDTKKERITKQQEILHHLSYEIKQLEEGGIYAELLHKYKQLKAEWNELAKEWAVYATAKSLLSETVNTFKEEEFPKILKKAERYFSDLTLGQYKRIFYDSDKDHLLLEHKEGMFFEPRSLSQSTAEQLYISLRLSLAEIVFHRYQLPFIIDDGFVNFDHKRLEEVMRVLRGKEEQIIFFTCHKGMLQSFNGDELIDLSELQTATSF</sequence>